<dbReference type="KEGG" id="mgot:MgSA37_04328"/>
<protein>
    <submittedName>
        <fullName evidence="1">Uncharacterized protein</fullName>
    </submittedName>
</protein>
<dbReference type="Gene3D" id="2.160.20.120">
    <property type="match status" value="1"/>
</dbReference>
<reference evidence="1 2" key="1">
    <citation type="submission" date="2015-12" db="EMBL/GenBank/DDBJ databases">
        <title>Genome sequence of Mucilaginibacter gotjawali.</title>
        <authorList>
            <person name="Lee J.S."/>
            <person name="Lee K.C."/>
            <person name="Kim K.K."/>
            <person name="Lee B.W."/>
        </authorList>
    </citation>
    <scope>NUCLEOTIDE SEQUENCE [LARGE SCALE GENOMIC DNA]</scope>
    <source>
        <strain evidence="1 2">SA3-7</strain>
    </source>
</reference>
<dbReference type="EMBL" id="AP017313">
    <property type="protein sequence ID" value="BAU56131.1"/>
    <property type="molecule type" value="Genomic_DNA"/>
</dbReference>
<dbReference type="Pfam" id="PF10988">
    <property type="entry name" value="DUF2807"/>
    <property type="match status" value="1"/>
</dbReference>
<organism evidence="1 2">
    <name type="scientific">Mucilaginibacter gotjawali</name>
    <dbReference type="NCBI Taxonomy" id="1550579"/>
    <lineage>
        <taxon>Bacteria</taxon>
        <taxon>Pseudomonadati</taxon>
        <taxon>Bacteroidota</taxon>
        <taxon>Sphingobacteriia</taxon>
        <taxon>Sphingobacteriales</taxon>
        <taxon>Sphingobacteriaceae</taxon>
        <taxon>Mucilaginibacter</taxon>
    </lineage>
</organism>
<dbReference type="InterPro" id="IPR021255">
    <property type="entry name" value="DUF2807"/>
</dbReference>
<evidence type="ECO:0000313" key="1">
    <source>
        <dbReference type="EMBL" id="BAU56131.1"/>
    </source>
</evidence>
<dbReference type="AlphaFoldDB" id="A0A0X8X5U7"/>
<proteinExistence type="predicted"/>
<dbReference type="PANTHER" id="PTHR39200">
    <property type="entry name" value="HYPOTHETICAL EXPORTED PROTEIN"/>
    <property type="match status" value="1"/>
</dbReference>
<sequence length="235" mass="24180">MKRLTYTIFAAMLVIAVSFKASAQPGESRQVSGFHSIASSGPFDVHVNINGTESLKISAGSDMIKEIETVVEDGTLKIKFKHHHEWNNDDYGKIDVYVTAKSLSALVNSGSGSIRVEGAAVSGENVNIVLSGSGDIESSVKSGSLHATISGSGSIKLSGSSDETKVVISGSGEMKGKELKTNSASVVISGSGNAYFNADKTVSAHIAGSGNVVYSGNATITDSKTVGSGSVSKED</sequence>
<dbReference type="OrthoDB" id="794214at2"/>
<dbReference type="PANTHER" id="PTHR39200:SF1">
    <property type="entry name" value="AUTO-TRANSPORTER ADHESIN HEAD GIN DOMAIN-CONTAINING PROTEIN-RELATED"/>
    <property type="match status" value="1"/>
</dbReference>
<name>A0A0X8X5U7_9SPHI</name>
<dbReference type="RefSeq" id="WP_096354749.1">
    <property type="nucleotide sequence ID" value="NZ_AP017313.1"/>
</dbReference>
<evidence type="ECO:0000313" key="2">
    <source>
        <dbReference type="Proteomes" id="UP000218263"/>
    </source>
</evidence>
<dbReference type="Proteomes" id="UP000218263">
    <property type="component" value="Chromosome"/>
</dbReference>
<accession>A0A0X8X5U7</accession>
<gene>
    <name evidence="1" type="ORF">MgSA37_04328</name>
</gene>
<keyword evidence="2" id="KW-1185">Reference proteome</keyword>